<evidence type="ECO:0000256" key="1">
    <source>
        <dbReference type="ARBA" id="ARBA00004141"/>
    </source>
</evidence>
<feature type="transmembrane region" description="Helical" evidence="7">
    <location>
        <begin position="318"/>
        <end position="341"/>
    </location>
</feature>
<feature type="transmembrane region" description="Helical" evidence="7">
    <location>
        <begin position="895"/>
        <end position="913"/>
    </location>
</feature>
<feature type="transmembrane region" description="Helical" evidence="7">
    <location>
        <begin position="394"/>
        <end position="412"/>
    </location>
</feature>
<evidence type="ECO:0000256" key="3">
    <source>
        <dbReference type="ARBA" id="ARBA00022448"/>
    </source>
</evidence>
<feature type="transmembrane region" description="Helical" evidence="7">
    <location>
        <begin position="108"/>
        <end position="129"/>
    </location>
</feature>
<dbReference type="GO" id="GO:0022857">
    <property type="term" value="F:transmembrane transporter activity"/>
    <property type="evidence" value="ECO:0007669"/>
    <property type="project" value="InterPro"/>
</dbReference>
<organism evidence="9 10">
    <name type="scientific">Aphis craccivora</name>
    <name type="common">Cowpea aphid</name>
    <dbReference type="NCBI Taxonomy" id="307492"/>
    <lineage>
        <taxon>Eukaryota</taxon>
        <taxon>Metazoa</taxon>
        <taxon>Ecdysozoa</taxon>
        <taxon>Arthropoda</taxon>
        <taxon>Hexapoda</taxon>
        <taxon>Insecta</taxon>
        <taxon>Pterygota</taxon>
        <taxon>Neoptera</taxon>
        <taxon>Paraneoptera</taxon>
        <taxon>Hemiptera</taxon>
        <taxon>Sternorrhyncha</taxon>
        <taxon>Aphidomorpha</taxon>
        <taxon>Aphidoidea</taxon>
        <taxon>Aphididae</taxon>
        <taxon>Aphidini</taxon>
        <taxon>Aphis</taxon>
        <taxon>Aphis</taxon>
    </lineage>
</organism>
<dbReference type="PROSITE" id="PS50850">
    <property type="entry name" value="MFS"/>
    <property type="match status" value="1"/>
</dbReference>
<dbReference type="SUPFAM" id="SSF103473">
    <property type="entry name" value="MFS general substrate transporter"/>
    <property type="match status" value="2"/>
</dbReference>
<accession>A0A6G0Z0G3</accession>
<dbReference type="OrthoDB" id="3936150at2759"/>
<feature type="transmembrane region" description="Helical" evidence="7">
    <location>
        <begin position="919"/>
        <end position="940"/>
    </location>
</feature>
<feature type="transmembrane region" description="Helical" evidence="7">
    <location>
        <begin position="619"/>
        <end position="637"/>
    </location>
</feature>
<dbReference type="Proteomes" id="UP000478052">
    <property type="component" value="Unassembled WGS sequence"/>
</dbReference>
<sequence>MRILHFTSLLFNEVNILIFYLFINVTNLTLIKISSRKVMSGSKKLFVWTFKARNVNLMFLLTGFGNFHYYLLFICGSLFAAISISVTSVSFIIPSAQCDFQMTSVHKGILNGASMIGMFFGCFISGYMADSKGRKYTLIVCMLIDGIFNIISSISQIYPILIFCKLMSGFGVSGVTVFYSYLGEFVSTKNREKFLCWMELFWTLGIAWVVIPLTFRIEYGFFLFRSWNLFVIICALPSIIFSCLLAKLPESPKFLLSKGKHDETIDCLKFVYRWNNKTDDDFPVTLLTLPDKIYEKNNSFFNGLYNSILDLFTSKFKFVAINTCMIQFCCTGSFYMMVLWFPELMNRFRWYETSYSGPKNMTNMCEIVSLFKIEPEEIDIKCNDEINQSVYENILIIGIACIPTSIIVPLLVNKFGIKLFLVLSFFGSGLSSACLYFITSSFENIVLSSIFEALSSLGIGLVFCISVELFPTEFRGVGVAIGSMFGKVGAVLGNIVVGVFIDAHCMVPILVSCSLLVSNFRVNNAENSAFIVAQPVHLDDAIEMVGFGSFHYYILFICGSLFAAVAFSVTSVSFLVPSAQCDFHMTSVHKGILNGASMMGMFSGSFIWGYVADSKGRRYALILSMIMDGVFSIISSVSQIYPVLIFCRLMSGFGVSGATVLYSYLGEFINTKYREKFLCWMEIFWTGGVILLPCEHYSVAWLIIPQTFRIEYGFFLFRSWNLFVIICSFPSLILAYLLVRLPESPKFLLAKGKHDETIDCLKFVTSLILPDCINEQNISFLNGLYESTVGLFTSKFKFIAIITCIIQYGATTSYYMLMLWFPELMNRFRWYETSYLGPKNMTNMCEIVSMFKTEPEKIDQKCNDDIDQSVYLNIIIIGIACIPTSLIVPLFVNKLGLSFLGSGLSAALLYFITSSLENLVLSSVFEALSSVGISLMYCIAVELFPTEYRGMAVSIGSTFGKIGALMGNIVVGVFIDELCIYIKC</sequence>
<dbReference type="EMBL" id="VUJU01001757">
    <property type="protein sequence ID" value="KAF0763966.1"/>
    <property type="molecule type" value="Genomic_DNA"/>
</dbReference>
<evidence type="ECO:0000313" key="9">
    <source>
        <dbReference type="EMBL" id="KAF0763966.1"/>
    </source>
</evidence>
<name>A0A6G0Z0G3_APHCR</name>
<dbReference type="AlphaFoldDB" id="A0A6G0Z0G3"/>
<proteinExistence type="inferred from homology"/>
<evidence type="ECO:0000256" key="2">
    <source>
        <dbReference type="ARBA" id="ARBA00008335"/>
    </source>
</evidence>
<feature type="transmembrane region" description="Helical" evidence="7">
    <location>
        <begin position="227"/>
        <end position="248"/>
    </location>
</feature>
<dbReference type="InterPro" id="IPR036259">
    <property type="entry name" value="MFS_trans_sf"/>
</dbReference>
<dbReference type="GO" id="GO:0016020">
    <property type="term" value="C:membrane"/>
    <property type="evidence" value="ECO:0007669"/>
    <property type="project" value="UniProtKB-SubCell"/>
</dbReference>
<gene>
    <name evidence="9" type="ORF">FWK35_00011725</name>
</gene>
<feature type="transmembrane region" description="Helical" evidence="7">
    <location>
        <begin position="643"/>
        <end position="665"/>
    </location>
</feature>
<evidence type="ECO:0000259" key="8">
    <source>
        <dbReference type="PROSITE" id="PS50850"/>
    </source>
</evidence>
<dbReference type="InterPro" id="IPR020846">
    <property type="entry name" value="MFS_dom"/>
</dbReference>
<feature type="transmembrane region" description="Helical" evidence="7">
    <location>
        <begin position="591"/>
        <end position="612"/>
    </location>
</feature>
<feature type="transmembrane region" description="Helical" evidence="7">
    <location>
        <begin position="952"/>
        <end position="975"/>
    </location>
</feature>
<feature type="transmembrane region" description="Helical" evidence="7">
    <location>
        <begin position="160"/>
        <end position="182"/>
    </location>
</feature>
<keyword evidence="6 7" id="KW-0472">Membrane</keyword>
<reference evidence="9 10" key="1">
    <citation type="submission" date="2019-08" db="EMBL/GenBank/DDBJ databases">
        <title>Whole genome of Aphis craccivora.</title>
        <authorList>
            <person name="Voronova N.V."/>
            <person name="Shulinski R.S."/>
            <person name="Bandarenka Y.V."/>
            <person name="Zhorov D.G."/>
            <person name="Warner D."/>
        </authorList>
    </citation>
    <scope>NUCLEOTIDE SEQUENCE [LARGE SCALE GENOMIC DNA]</scope>
    <source>
        <strain evidence="9">180601</strain>
        <tissue evidence="9">Whole Body</tissue>
    </source>
</reference>
<evidence type="ECO:0000256" key="6">
    <source>
        <dbReference type="ARBA" id="ARBA00023136"/>
    </source>
</evidence>
<feature type="transmembrane region" description="Helical" evidence="7">
    <location>
        <begin position="419"/>
        <end position="439"/>
    </location>
</feature>
<comment type="similarity">
    <text evidence="2">Belongs to the major facilitator superfamily.</text>
</comment>
<evidence type="ECO:0000256" key="4">
    <source>
        <dbReference type="ARBA" id="ARBA00022692"/>
    </source>
</evidence>
<dbReference type="PANTHER" id="PTHR23511">
    <property type="entry name" value="SYNAPTIC VESICLE GLYCOPROTEIN 2"/>
    <property type="match status" value="1"/>
</dbReference>
<protein>
    <submittedName>
        <fullName evidence="9">Synaptic vesicle glycoprotein 2B-like isoform X2</fullName>
    </submittedName>
</protein>
<feature type="transmembrane region" description="Helical" evidence="7">
    <location>
        <begin position="677"/>
        <end position="699"/>
    </location>
</feature>
<feature type="transmembrane region" description="Helical" evidence="7">
    <location>
        <begin position="870"/>
        <end position="888"/>
    </location>
</feature>
<evidence type="ECO:0000256" key="5">
    <source>
        <dbReference type="ARBA" id="ARBA00022989"/>
    </source>
</evidence>
<dbReference type="Pfam" id="PF00083">
    <property type="entry name" value="Sugar_tr"/>
    <property type="match status" value="2"/>
</dbReference>
<feature type="transmembrane region" description="Helical" evidence="7">
    <location>
        <begin position="14"/>
        <end position="34"/>
    </location>
</feature>
<feature type="transmembrane region" description="Helical" evidence="7">
    <location>
        <begin position="136"/>
        <end position="154"/>
    </location>
</feature>
<evidence type="ECO:0000256" key="7">
    <source>
        <dbReference type="SAM" id="Phobius"/>
    </source>
</evidence>
<dbReference type="PANTHER" id="PTHR23511:SF38">
    <property type="entry name" value="SYNAPTIC VESICLE 2-RELATED PROTEIN-LIKE PROTEIN"/>
    <property type="match status" value="1"/>
</dbReference>
<feature type="transmembrane region" description="Helical" evidence="7">
    <location>
        <begin position="719"/>
        <end position="739"/>
    </location>
</feature>
<comment type="caution">
    <text evidence="9">The sequence shown here is derived from an EMBL/GenBank/DDBJ whole genome shotgun (WGS) entry which is preliminary data.</text>
</comment>
<keyword evidence="4 7" id="KW-0812">Transmembrane</keyword>
<dbReference type="Gene3D" id="1.20.1250.20">
    <property type="entry name" value="MFS general substrate transporter like domains"/>
    <property type="match status" value="2"/>
</dbReference>
<dbReference type="InterPro" id="IPR005828">
    <property type="entry name" value="MFS_sugar_transport-like"/>
</dbReference>
<comment type="subcellular location">
    <subcellularLocation>
        <location evidence="1">Membrane</location>
        <topology evidence="1">Multi-pass membrane protein</topology>
    </subcellularLocation>
</comment>
<keyword evidence="3" id="KW-0813">Transport</keyword>
<feature type="transmembrane region" description="Helical" evidence="7">
    <location>
        <begin position="67"/>
        <end position="93"/>
    </location>
</feature>
<feature type="transmembrane region" description="Helical" evidence="7">
    <location>
        <begin position="194"/>
        <end position="215"/>
    </location>
</feature>
<evidence type="ECO:0000313" key="10">
    <source>
        <dbReference type="Proteomes" id="UP000478052"/>
    </source>
</evidence>
<feature type="transmembrane region" description="Helical" evidence="7">
    <location>
        <begin position="445"/>
        <end position="465"/>
    </location>
</feature>
<feature type="transmembrane region" description="Helical" evidence="7">
    <location>
        <begin position="552"/>
        <end position="576"/>
    </location>
</feature>
<feature type="domain" description="Major facilitator superfamily (MFS) profile" evidence="8">
    <location>
        <begin position="69"/>
        <end position="580"/>
    </location>
</feature>
<keyword evidence="10" id="KW-1185">Reference proteome</keyword>
<feature type="transmembrane region" description="Helical" evidence="7">
    <location>
        <begin position="798"/>
        <end position="821"/>
    </location>
</feature>
<keyword evidence="5 7" id="KW-1133">Transmembrane helix</keyword>